<evidence type="ECO:0000256" key="5">
    <source>
        <dbReference type="PROSITE-ProRule" id="PRU10141"/>
    </source>
</evidence>
<evidence type="ECO:0000256" key="2">
    <source>
        <dbReference type="ARBA" id="ARBA00022741"/>
    </source>
</evidence>
<dbReference type="PROSITE" id="PS00107">
    <property type="entry name" value="PROTEIN_KINASE_ATP"/>
    <property type="match status" value="1"/>
</dbReference>
<dbReference type="PROSITE" id="PS00109">
    <property type="entry name" value="PROTEIN_KINASE_TYR"/>
    <property type="match status" value="1"/>
</dbReference>
<dbReference type="PANTHER" id="PTHR43289">
    <property type="entry name" value="MITOGEN-ACTIVATED PROTEIN KINASE KINASE KINASE 20-RELATED"/>
    <property type="match status" value="1"/>
</dbReference>
<reference evidence="8" key="1">
    <citation type="submission" date="2022-11" db="EMBL/GenBank/DDBJ databases">
        <title>Minimal conservation of predation-associated metabolite biosynthetic gene clusters underscores biosynthetic potential of Myxococcota including descriptions for ten novel species: Archangium lansinium sp. nov., Myxococcus landrumus sp. nov., Nannocystis bai.</title>
        <authorList>
            <person name="Ahearne A."/>
            <person name="Stevens C."/>
            <person name="Phillips K."/>
        </authorList>
    </citation>
    <scope>NUCLEOTIDE SEQUENCE</scope>
    <source>
        <strain evidence="8">Na p29</strain>
    </source>
</reference>
<dbReference type="PROSITE" id="PS50011">
    <property type="entry name" value="PROTEIN_KINASE_DOM"/>
    <property type="match status" value="1"/>
</dbReference>
<sequence>MADAYPAQYFGRYQLSGLLGQGGMGSVYLAQQTGPGGFRREVALKVIRVEEPMGEDLRLMLLDEAQLTALVNHPNVVTVYEVGEHDGRLFVALERIHGINLVNLLRRAGTRKLPLAVAAALVAQACDGLHAAHELQQGGRPLHLIHRDVSLSNLMLDERGRVRVIDFGIARANVRRVATDPAIVRGNIAYMAPEQLAGQELDRTVDVYAAALILFELATGVHPFKREQWRAAVPPLRGLCPEAPPALGDLVGACLALDPKLRPRSIDALGEALWTYARSRGCGGPEAVARHFHERGVSLAPPPVRTSDDLGPRVGPRLRPPAPSPRASTSRTPSSSSRSWRRGSG</sequence>
<organism evidence="8 9">
    <name type="scientific">Nannocystis pusilla</name>
    <dbReference type="NCBI Taxonomy" id="889268"/>
    <lineage>
        <taxon>Bacteria</taxon>
        <taxon>Pseudomonadati</taxon>
        <taxon>Myxococcota</taxon>
        <taxon>Polyangia</taxon>
        <taxon>Nannocystales</taxon>
        <taxon>Nannocystaceae</taxon>
        <taxon>Nannocystis</taxon>
    </lineage>
</organism>
<dbReference type="EMBL" id="JAPNKE010000002">
    <property type="protein sequence ID" value="MCY1011662.1"/>
    <property type="molecule type" value="Genomic_DNA"/>
</dbReference>
<dbReference type="SUPFAM" id="SSF56112">
    <property type="entry name" value="Protein kinase-like (PK-like)"/>
    <property type="match status" value="1"/>
</dbReference>
<feature type="domain" description="Protein kinase" evidence="7">
    <location>
        <begin position="13"/>
        <end position="275"/>
    </location>
</feature>
<dbReference type="Gene3D" id="1.10.510.10">
    <property type="entry name" value="Transferase(Phosphotransferase) domain 1"/>
    <property type="match status" value="1"/>
</dbReference>
<proteinExistence type="predicted"/>
<keyword evidence="9" id="KW-1185">Reference proteome</keyword>
<comment type="caution">
    <text evidence="8">The sequence shown here is derived from an EMBL/GenBank/DDBJ whole genome shotgun (WGS) entry which is preliminary data.</text>
</comment>
<dbReference type="RefSeq" id="WP_267774952.1">
    <property type="nucleotide sequence ID" value="NZ_JAPNKE010000002.1"/>
</dbReference>
<feature type="binding site" evidence="5">
    <location>
        <position position="45"/>
    </location>
    <ligand>
        <name>ATP</name>
        <dbReference type="ChEBI" id="CHEBI:30616"/>
    </ligand>
</feature>
<dbReference type="GO" id="GO:0005524">
    <property type="term" value="F:ATP binding"/>
    <property type="evidence" value="ECO:0007669"/>
    <property type="project" value="UniProtKB-UniRule"/>
</dbReference>
<evidence type="ECO:0000313" key="9">
    <source>
        <dbReference type="Proteomes" id="UP001150924"/>
    </source>
</evidence>
<accession>A0A9X3EWW1</accession>
<name>A0A9X3EWW1_9BACT</name>
<dbReference type="CDD" id="cd14014">
    <property type="entry name" value="STKc_PknB_like"/>
    <property type="match status" value="1"/>
</dbReference>
<evidence type="ECO:0000256" key="6">
    <source>
        <dbReference type="SAM" id="MobiDB-lite"/>
    </source>
</evidence>
<dbReference type="AlphaFoldDB" id="A0A9X3EWW1"/>
<dbReference type="InterPro" id="IPR000719">
    <property type="entry name" value="Prot_kinase_dom"/>
</dbReference>
<keyword evidence="4 5" id="KW-0067">ATP-binding</keyword>
<feature type="compositionally biased region" description="Low complexity" evidence="6">
    <location>
        <begin position="325"/>
        <end position="338"/>
    </location>
</feature>
<evidence type="ECO:0000256" key="4">
    <source>
        <dbReference type="ARBA" id="ARBA00022840"/>
    </source>
</evidence>
<dbReference type="PANTHER" id="PTHR43289:SF34">
    <property type="entry name" value="SERINE_THREONINE-PROTEIN KINASE YBDM-RELATED"/>
    <property type="match status" value="1"/>
</dbReference>
<dbReference type="InterPro" id="IPR011009">
    <property type="entry name" value="Kinase-like_dom_sf"/>
</dbReference>
<evidence type="ECO:0000259" key="7">
    <source>
        <dbReference type="PROSITE" id="PS50011"/>
    </source>
</evidence>
<evidence type="ECO:0000256" key="3">
    <source>
        <dbReference type="ARBA" id="ARBA00022777"/>
    </source>
</evidence>
<dbReference type="Pfam" id="PF00069">
    <property type="entry name" value="Pkinase"/>
    <property type="match status" value="1"/>
</dbReference>
<protein>
    <submittedName>
        <fullName evidence="8">Serine/threonine-protein kinase</fullName>
    </submittedName>
</protein>
<keyword evidence="2 5" id="KW-0547">Nucleotide-binding</keyword>
<dbReference type="InterPro" id="IPR017441">
    <property type="entry name" value="Protein_kinase_ATP_BS"/>
</dbReference>
<dbReference type="Proteomes" id="UP001150924">
    <property type="component" value="Unassembled WGS sequence"/>
</dbReference>
<gene>
    <name evidence="8" type="ORF">OV079_40095</name>
</gene>
<keyword evidence="1" id="KW-0808">Transferase</keyword>
<keyword evidence="3 8" id="KW-0418">Kinase</keyword>
<dbReference type="InterPro" id="IPR008266">
    <property type="entry name" value="Tyr_kinase_AS"/>
</dbReference>
<dbReference type="Gene3D" id="3.30.200.20">
    <property type="entry name" value="Phosphorylase Kinase, domain 1"/>
    <property type="match status" value="1"/>
</dbReference>
<feature type="region of interest" description="Disordered" evidence="6">
    <location>
        <begin position="298"/>
        <end position="345"/>
    </location>
</feature>
<evidence type="ECO:0000256" key="1">
    <source>
        <dbReference type="ARBA" id="ARBA00022679"/>
    </source>
</evidence>
<evidence type="ECO:0000313" key="8">
    <source>
        <dbReference type="EMBL" id="MCY1011662.1"/>
    </source>
</evidence>
<dbReference type="GO" id="GO:0004674">
    <property type="term" value="F:protein serine/threonine kinase activity"/>
    <property type="evidence" value="ECO:0007669"/>
    <property type="project" value="TreeGrafter"/>
</dbReference>